<evidence type="ECO:0000313" key="2">
    <source>
        <dbReference type="EMBL" id="MBB1059689.1"/>
    </source>
</evidence>
<dbReference type="RefSeq" id="WP_182685307.1">
    <property type="nucleotide sequence ID" value="NZ_JACHTF010000003.1"/>
</dbReference>
<feature type="transmembrane region" description="Helical" evidence="1">
    <location>
        <begin position="106"/>
        <end position="123"/>
    </location>
</feature>
<feature type="transmembrane region" description="Helical" evidence="1">
    <location>
        <begin position="360"/>
        <end position="379"/>
    </location>
</feature>
<dbReference type="AlphaFoldDB" id="A0A7W3TKN3"/>
<organism evidence="2 3">
    <name type="scientific">Marilutibacter spongiae</name>
    <dbReference type="NCBI Taxonomy" id="2025720"/>
    <lineage>
        <taxon>Bacteria</taxon>
        <taxon>Pseudomonadati</taxon>
        <taxon>Pseudomonadota</taxon>
        <taxon>Gammaproteobacteria</taxon>
        <taxon>Lysobacterales</taxon>
        <taxon>Lysobacteraceae</taxon>
        <taxon>Marilutibacter</taxon>
    </lineage>
</organism>
<evidence type="ECO:0000256" key="1">
    <source>
        <dbReference type="SAM" id="Phobius"/>
    </source>
</evidence>
<feature type="transmembrane region" description="Helical" evidence="1">
    <location>
        <begin position="129"/>
        <end position="144"/>
    </location>
</feature>
<keyword evidence="3" id="KW-1185">Reference proteome</keyword>
<gene>
    <name evidence="2" type="ORF">H4F98_03795</name>
</gene>
<evidence type="ECO:0000313" key="3">
    <source>
        <dbReference type="Proteomes" id="UP000523196"/>
    </source>
</evidence>
<feature type="transmembrane region" description="Helical" evidence="1">
    <location>
        <begin position="17"/>
        <end position="36"/>
    </location>
</feature>
<feature type="transmembrane region" description="Helical" evidence="1">
    <location>
        <begin position="385"/>
        <end position="402"/>
    </location>
</feature>
<evidence type="ECO:0008006" key="4">
    <source>
        <dbReference type="Google" id="ProtNLM"/>
    </source>
</evidence>
<protein>
    <recommendedName>
        <fullName evidence="4">Glycosyltransferase RgtA/B/C/D-like domain-containing protein</fullName>
    </recommendedName>
</protein>
<proteinExistence type="predicted"/>
<reference evidence="2 3" key="1">
    <citation type="submission" date="2020-08" db="EMBL/GenBank/DDBJ databases">
        <authorList>
            <person name="Xu S."/>
            <person name="Li A."/>
        </authorList>
    </citation>
    <scope>NUCLEOTIDE SEQUENCE [LARGE SCALE GENOMIC DNA]</scope>
    <source>
        <strain evidence="2 3">119BY6-57</strain>
    </source>
</reference>
<keyword evidence="1" id="KW-1133">Transmembrane helix</keyword>
<comment type="caution">
    <text evidence="2">The sequence shown here is derived from an EMBL/GenBank/DDBJ whole genome shotgun (WGS) entry which is preliminary data.</text>
</comment>
<keyword evidence="1" id="KW-0812">Transmembrane</keyword>
<dbReference type="EMBL" id="JACHTF010000003">
    <property type="protein sequence ID" value="MBB1059689.1"/>
    <property type="molecule type" value="Genomic_DNA"/>
</dbReference>
<feature type="transmembrane region" description="Helical" evidence="1">
    <location>
        <begin position="172"/>
        <end position="190"/>
    </location>
</feature>
<sequence>MDAWPGGLARIASDRRWFWLEAFLLVAVGMALALALRPEPFSDWLYYWRAAQDLGRYERGGAMLLLVSLLRQLQWPPHATMLLLNIPAALAILFVSRRIDPTRGKWLSHVVAGYLLLLTPYYGLVQLDLLAAACLVAAWVLLLGTPDRAAGGWRPALAMLAIAAAVSTRPQFLLVLLALALLVALVWGFARKGTHRGTAMLLAVLVAGVLSGFLLDSGLRAHAERSGALRTNSAVTLYSGLLASSSSYPGCGHWSEAATQAMRSDLGKPLADAVFDRLESRSVSHWGAVMACKSRYIVAPPAFAWGWLYTSPGAEVRLQEASPAIVPRVGTGEAWANRLLILAVYLSALLTAVRYARSDMLAWLPVAWMAAFWAVHLVFEVQGRYFLSMLLLVPVLCALVMGRHRRDDGAAAT</sequence>
<feature type="transmembrane region" description="Helical" evidence="1">
    <location>
        <begin position="335"/>
        <end position="353"/>
    </location>
</feature>
<feature type="transmembrane region" description="Helical" evidence="1">
    <location>
        <begin position="75"/>
        <end position="94"/>
    </location>
</feature>
<accession>A0A7W3TKN3</accession>
<name>A0A7W3TKN3_9GAMM</name>
<feature type="transmembrane region" description="Helical" evidence="1">
    <location>
        <begin position="197"/>
        <end position="215"/>
    </location>
</feature>
<keyword evidence="1" id="KW-0472">Membrane</keyword>
<dbReference type="Proteomes" id="UP000523196">
    <property type="component" value="Unassembled WGS sequence"/>
</dbReference>